<proteinExistence type="predicted"/>
<keyword evidence="2" id="KW-1185">Reference proteome</keyword>
<name>A0ABU8U0R5_9ACTN</name>
<dbReference type="EMBL" id="JBBKAM010000002">
    <property type="protein sequence ID" value="MEJ8641470.1"/>
    <property type="molecule type" value="Genomic_DNA"/>
</dbReference>
<protein>
    <submittedName>
        <fullName evidence="1">Uncharacterized protein</fullName>
    </submittedName>
</protein>
<sequence>MNDLATNLFDPGNDWSGRTRERLTGLSPDLTELLLHLAAADTFWNWRYKVDAVWKRRARALLKADGAAELVRYAVRELARDGSFHNMGDPDEAIRDLGQVKAPSRARSLAIGFLLAAGWLREDTDGLSTALTLVARKNAQAMDTYHRVDHGIAGAAFTALGDLPAPAPWKRCGPCTTRSPPPCIRMASW</sequence>
<accession>A0ABU8U0R5</accession>
<evidence type="ECO:0000313" key="1">
    <source>
        <dbReference type="EMBL" id="MEJ8641470.1"/>
    </source>
</evidence>
<comment type="caution">
    <text evidence="1">The sequence shown here is derived from an EMBL/GenBank/DDBJ whole genome shotgun (WGS) entry which is preliminary data.</text>
</comment>
<evidence type="ECO:0000313" key="2">
    <source>
        <dbReference type="Proteomes" id="UP001382904"/>
    </source>
</evidence>
<reference evidence="1 2" key="1">
    <citation type="submission" date="2024-03" db="EMBL/GenBank/DDBJ databases">
        <title>Novel Streptomyces species of biotechnological and ecological value are a feature of Machair soil.</title>
        <authorList>
            <person name="Prole J.R."/>
            <person name="Goodfellow M."/>
            <person name="Allenby N."/>
            <person name="Ward A.C."/>
        </authorList>
    </citation>
    <scope>NUCLEOTIDE SEQUENCE [LARGE SCALE GENOMIC DNA]</scope>
    <source>
        <strain evidence="1 2">MS1.HAVA.3</strain>
    </source>
</reference>
<organism evidence="1 2">
    <name type="scientific">Streptomyces caledonius</name>
    <dbReference type="NCBI Taxonomy" id="3134107"/>
    <lineage>
        <taxon>Bacteria</taxon>
        <taxon>Bacillati</taxon>
        <taxon>Actinomycetota</taxon>
        <taxon>Actinomycetes</taxon>
        <taxon>Kitasatosporales</taxon>
        <taxon>Streptomycetaceae</taxon>
        <taxon>Streptomyces</taxon>
    </lineage>
</organism>
<dbReference type="Proteomes" id="UP001382904">
    <property type="component" value="Unassembled WGS sequence"/>
</dbReference>
<gene>
    <name evidence="1" type="ORF">WKI68_08180</name>
</gene>